<proteinExistence type="predicted"/>
<evidence type="ECO:0000313" key="1">
    <source>
        <dbReference type="EMBL" id="KAJ0969892.1"/>
    </source>
</evidence>
<sequence length="165" mass="18140">MVPAPTTSTYSVLTCDSNPCHALTVRVVDGGHRCDHLLQPRPPRLLPSPHIPAPLPLLLPPLPPLDRVLKKRRQHRNSVSPNELLKIHSSKIPNWVGDYLCRIGSVLRDDGWEESNVTEMVHIADAAIIDDYDILVALEKLVLKADRYSAAPAGILTLSPTLSST</sequence>
<keyword evidence="2" id="KW-1185">Reference proteome</keyword>
<gene>
    <name evidence="1" type="ORF">J5N97_022769</name>
</gene>
<dbReference type="EMBL" id="JAGGNH010000006">
    <property type="protein sequence ID" value="KAJ0969892.1"/>
    <property type="molecule type" value="Genomic_DNA"/>
</dbReference>
<evidence type="ECO:0000313" key="2">
    <source>
        <dbReference type="Proteomes" id="UP001085076"/>
    </source>
</evidence>
<organism evidence="1 2">
    <name type="scientific">Dioscorea zingiberensis</name>
    <dbReference type="NCBI Taxonomy" id="325984"/>
    <lineage>
        <taxon>Eukaryota</taxon>
        <taxon>Viridiplantae</taxon>
        <taxon>Streptophyta</taxon>
        <taxon>Embryophyta</taxon>
        <taxon>Tracheophyta</taxon>
        <taxon>Spermatophyta</taxon>
        <taxon>Magnoliopsida</taxon>
        <taxon>Liliopsida</taxon>
        <taxon>Dioscoreales</taxon>
        <taxon>Dioscoreaceae</taxon>
        <taxon>Dioscorea</taxon>
    </lineage>
</organism>
<name>A0A9D5CB32_9LILI</name>
<accession>A0A9D5CB32</accession>
<dbReference type="AlphaFoldDB" id="A0A9D5CB32"/>
<reference evidence="1" key="1">
    <citation type="submission" date="2021-03" db="EMBL/GenBank/DDBJ databases">
        <authorList>
            <person name="Li Z."/>
            <person name="Yang C."/>
        </authorList>
    </citation>
    <scope>NUCLEOTIDE SEQUENCE</scope>
    <source>
        <strain evidence="1">Dzin_1.0</strain>
        <tissue evidence="1">Leaf</tissue>
    </source>
</reference>
<dbReference type="OrthoDB" id="1400829at2759"/>
<comment type="caution">
    <text evidence="1">The sequence shown here is derived from an EMBL/GenBank/DDBJ whole genome shotgun (WGS) entry which is preliminary data.</text>
</comment>
<reference evidence="1" key="2">
    <citation type="journal article" date="2022" name="Hortic Res">
        <title>The genome of Dioscorea zingiberensis sheds light on the biosynthesis, origin and evolution of the medicinally important diosgenin saponins.</title>
        <authorList>
            <person name="Li Y."/>
            <person name="Tan C."/>
            <person name="Li Z."/>
            <person name="Guo J."/>
            <person name="Li S."/>
            <person name="Chen X."/>
            <person name="Wang C."/>
            <person name="Dai X."/>
            <person name="Yang H."/>
            <person name="Song W."/>
            <person name="Hou L."/>
            <person name="Xu J."/>
            <person name="Tong Z."/>
            <person name="Xu A."/>
            <person name="Yuan X."/>
            <person name="Wang W."/>
            <person name="Yang Q."/>
            <person name="Chen L."/>
            <person name="Sun Z."/>
            <person name="Wang K."/>
            <person name="Pan B."/>
            <person name="Chen J."/>
            <person name="Bao Y."/>
            <person name="Liu F."/>
            <person name="Qi X."/>
            <person name="Gang D.R."/>
            <person name="Wen J."/>
            <person name="Li J."/>
        </authorList>
    </citation>
    <scope>NUCLEOTIDE SEQUENCE</scope>
    <source>
        <strain evidence="1">Dzin_1.0</strain>
    </source>
</reference>
<protein>
    <submittedName>
        <fullName evidence="1">Uncharacterized protein</fullName>
    </submittedName>
</protein>
<dbReference type="Proteomes" id="UP001085076">
    <property type="component" value="Miscellaneous, Linkage group lg06"/>
</dbReference>